<dbReference type="Pfam" id="PF16189">
    <property type="entry name" value="Creatinase_N_2"/>
    <property type="match status" value="1"/>
</dbReference>
<dbReference type="PANTHER" id="PTHR43763:SF4">
    <property type="entry name" value="XAA-PRO AMINOPEPTIDASE 2"/>
    <property type="match status" value="1"/>
</dbReference>
<dbReference type="Gene3D" id="3.90.230.10">
    <property type="entry name" value="Creatinase/methionine aminopeptidase superfamily"/>
    <property type="match status" value="1"/>
</dbReference>
<proteinExistence type="predicted"/>
<evidence type="ECO:0000313" key="2">
    <source>
        <dbReference type="RefSeq" id="XP_010850453.1"/>
    </source>
</evidence>
<accession>A0A6P3I7N4</accession>
<dbReference type="InterPro" id="IPR050422">
    <property type="entry name" value="X-Pro_aminopeptidase_P"/>
</dbReference>
<dbReference type="InterPro" id="IPR036005">
    <property type="entry name" value="Creatinase/aminopeptidase-like"/>
</dbReference>
<dbReference type="KEGG" id="bbis:104997429"/>
<dbReference type="OrthoDB" id="9995434at2759"/>
<reference evidence="2" key="1">
    <citation type="submission" date="2025-08" db="UniProtKB">
        <authorList>
            <consortium name="RefSeq"/>
        </authorList>
    </citation>
    <scope>IDENTIFICATION</scope>
    <source>
        <tissue evidence="2">Blood</tissue>
    </source>
</reference>
<dbReference type="Gene3D" id="3.40.350.10">
    <property type="entry name" value="Creatinase/prolidase N-terminal domain"/>
    <property type="match status" value="1"/>
</dbReference>
<dbReference type="Proteomes" id="UP000515208">
    <property type="component" value="Unplaced"/>
</dbReference>
<protein>
    <submittedName>
        <fullName evidence="2">Xaa-Pro aminopeptidase 2-like</fullName>
    </submittedName>
</protein>
<dbReference type="GeneID" id="104997429"/>
<keyword evidence="1" id="KW-1185">Reference proteome</keyword>
<evidence type="ECO:0000313" key="1">
    <source>
        <dbReference type="Proteomes" id="UP000515208"/>
    </source>
</evidence>
<dbReference type="InterPro" id="IPR029149">
    <property type="entry name" value="Creatin/AminoP/Spt16_N"/>
</dbReference>
<dbReference type="FunFam" id="3.40.350.10:FF:000008">
    <property type="entry name" value="xaa-Pro aminopeptidase 2"/>
    <property type="match status" value="1"/>
</dbReference>
<sequence>MLYDSWSPLRKSGKEKVGHSCFLWALSFPGSTWQEKVAGIRSQMQKHHKAPTAVLLSALDETAWLFNLRGSDIPYNPFFYSYTLLTDSSIRLFANKSRFSSETLQYLNSSCTGPLCVQVEDYGQVRDSVQAYTSGDVKVWIGTSYTSYGLYEVIPKEKLLEDTYSPVMVTKAVKNSKEQTLLRASHVRDAVAVIRYLVWLEKNVPQGTVDEFSGAEQLEKFRG</sequence>
<dbReference type="PANTHER" id="PTHR43763">
    <property type="entry name" value="XAA-PRO AMINOPEPTIDASE 1"/>
    <property type="match status" value="1"/>
</dbReference>
<organism evidence="1 2">
    <name type="scientific">Bison bison bison</name>
    <name type="common">North American plains bison</name>
    <dbReference type="NCBI Taxonomy" id="43346"/>
    <lineage>
        <taxon>Eukaryota</taxon>
        <taxon>Metazoa</taxon>
        <taxon>Chordata</taxon>
        <taxon>Craniata</taxon>
        <taxon>Vertebrata</taxon>
        <taxon>Euteleostomi</taxon>
        <taxon>Mammalia</taxon>
        <taxon>Eutheria</taxon>
        <taxon>Laurasiatheria</taxon>
        <taxon>Artiodactyla</taxon>
        <taxon>Ruminantia</taxon>
        <taxon>Pecora</taxon>
        <taxon>Bovidae</taxon>
        <taxon>Bovinae</taxon>
        <taxon>Bison</taxon>
    </lineage>
</organism>
<gene>
    <name evidence="2" type="primary">LOC104997429</name>
</gene>
<dbReference type="AlphaFoldDB" id="A0A6P3I7N4"/>
<name>A0A6P3I7N4_BISBB</name>
<dbReference type="RefSeq" id="XP_010850453.1">
    <property type="nucleotide sequence ID" value="XM_010852151.1"/>
</dbReference>